<comment type="caution">
    <text evidence="7">The sequence shown here is derived from an EMBL/GenBank/DDBJ whole genome shotgun (WGS) entry which is preliminary data.</text>
</comment>
<gene>
    <name evidence="7" type="ORF">ACFO6Q_07290</name>
</gene>
<dbReference type="Gene3D" id="1.10.760.10">
    <property type="entry name" value="Cytochrome c-like domain"/>
    <property type="match status" value="1"/>
</dbReference>
<protein>
    <submittedName>
        <fullName evidence="7">C-type cytochrome</fullName>
    </submittedName>
</protein>
<evidence type="ECO:0000313" key="7">
    <source>
        <dbReference type="EMBL" id="MFC4820121.1"/>
    </source>
</evidence>
<dbReference type="InterPro" id="IPR009056">
    <property type="entry name" value="Cyt_c-like_dom"/>
</dbReference>
<keyword evidence="1 4" id="KW-0349">Heme</keyword>
<dbReference type="PROSITE" id="PS51007">
    <property type="entry name" value="CYTC"/>
    <property type="match status" value="1"/>
</dbReference>
<dbReference type="Pfam" id="PF00034">
    <property type="entry name" value="Cytochrom_C"/>
    <property type="match status" value="1"/>
</dbReference>
<evidence type="ECO:0000259" key="6">
    <source>
        <dbReference type="PROSITE" id="PS51007"/>
    </source>
</evidence>
<keyword evidence="3 4" id="KW-0408">Iron</keyword>
<dbReference type="Proteomes" id="UP001595886">
    <property type="component" value="Unassembled WGS sequence"/>
</dbReference>
<dbReference type="EMBL" id="JBHSHD010000006">
    <property type="protein sequence ID" value="MFC4820121.1"/>
    <property type="molecule type" value="Genomic_DNA"/>
</dbReference>
<evidence type="ECO:0000256" key="4">
    <source>
        <dbReference type="PROSITE-ProRule" id="PRU00433"/>
    </source>
</evidence>
<dbReference type="SUPFAM" id="SSF46626">
    <property type="entry name" value="Cytochrome c"/>
    <property type="match status" value="1"/>
</dbReference>
<dbReference type="PROSITE" id="PS51257">
    <property type="entry name" value="PROKAR_LIPOPROTEIN"/>
    <property type="match status" value="1"/>
</dbReference>
<dbReference type="InterPro" id="IPR036909">
    <property type="entry name" value="Cyt_c-like_dom_sf"/>
</dbReference>
<evidence type="ECO:0000313" key="8">
    <source>
        <dbReference type="Proteomes" id="UP001595886"/>
    </source>
</evidence>
<evidence type="ECO:0000256" key="5">
    <source>
        <dbReference type="SAM" id="SignalP"/>
    </source>
</evidence>
<proteinExistence type="predicted"/>
<dbReference type="PANTHER" id="PTHR35008">
    <property type="entry name" value="BLL4482 PROTEIN-RELATED"/>
    <property type="match status" value="1"/>
</dbReference>
<evidence type="ECO:0000256" key="2">
    <source>
        <dbReference type="ARBA" id="ARBA00022723"/>
    </source>
</evidence>
<sequence length="164" mass="17038">MTFRTTLTAVAFAAACSAAALAAFQHDAHAQADATKPAAAGGKNDHGLDIVKNPYTDNAEAIAKGKDLFVSKACSGCHGAGGGGGMCPPVVNDTWVYGSDDTTLFNLVKLGSTGLQGKGYSRIGHENVVGDMPPFASIVTDDELWKMLAYVRSRYAGDPAAKNW</sequence>
<feature type="domain" description="Cytochrome c" evidence="6">
    <location>
        <begin position="60"/>
        <end position="155"/>
    </location>
</feature>
<reference evidence="8" key="1">
    <citation type="journal article" date="2019" name="Int. J. Syst. Evol. Microbiol.">
        <title>The Global Catalogue of Microorganisms (GCM) 10K type strain sequencing project: providing services to taxonomists for standard genome sequencing and annotation.</title>
        <authorList>
            <consortium name="The Broad Institute Genomics Platform"/>
            <consortium name="The Broad Institute Genome Sequencing Center for Infectious Disease"/>
            <person name="Wu L."/>
            <person name="Ma J."/>
        </authorList>
    </citation>
    <scope>NUCLEOTIDE SEQUENCE [LARGE SCALE GENOMIC DNA]</scope>
    <source>
        <strain evidence="8">CCUG 30340</strain>
    </source>
</reference>
<keyword evidence="8" id="KW-1185">Reference proteome</keyword>
<dbReference type="InterPro" id="IPR051459">
    <property type="entry name" value="Cytochrome_c-type_DH"/>
</dbReference>
<evidence type="ECO:0000256" key="3">
    <source>
        <dbReference type="ARBA" id="ARBA00023004"/>
    </source>
</evidence>
<accession>A0ABV9QST8</accession>
<keyword evidence="5" id="KW-0732">Signal</keyword>
<dbReference type="RefSeq" id="WP_380019947.1">
    <property type="nucleotide sequence ID" value="NZ_JBHSHD010000006.1"/>
</dbReference>
<organism evidence="7 8">
    <name type="scientific">Dokdonella ginsengisoli</name>
    <dbReference type="NCBI Taxonomy" id="363846"/>
    <lineage>
        <taxon>Bacteria</taxon>
        <taxon>Pseudomonadati</taxon>
        <taxon>Pseudomonadota</taxon>
        <taxon>Gammaproteobacteria</taxon>
        <taxon>Lysobacterales</taxon>
        <taxon>Rhodanobacteraceae</taxon>
        <taxon>Dokdonella</taxon>
    </lineage>
</organism>
<evidence type="ECO:0000256" key="1">
    <source>
        <dbReference type="ARBA" id="ARBA00022617"/>
    </source>
</evidence>
<feature type="signal peptide" evidence="5">
    <location>
        <begin position="1"/>
        <end position="22"/>
    </location>
</feature>
<name>A0ABV9QST8_9GAMM</name>
<feature type="chain" id="PRO_5047421407" evidence="5">
    <location>
        <begin position="23"/>
        <end position="164"/>
    </location>
</feature>
<keyword evidence="2 4" id="KW-0479">Metal-binding</keyword>
<dbReference type="PANTHER" id="PTHR35008:SF4">
    <property type="entry name" value="BLL4482 PROTEIN"/>
    <property type="match status" value="1"/>
</dbReference>